<sequence>MLRYIFIEHAHEYIKKRLNQGPFLVAAKGFLWLVALTLAGPSVIEIVIQISILIVDSRCGEQGKSVAATIQKLNELVHGSDSMLTIILSAFSSAFFVMSFIFARKKEVKLNNFKTIRGPVEIGSFLIYCYLGNVAHINEVDVIVTSEDNSLDLGSISGTSVSGRIRKLAATKNEAGEVVTDNIKIFLDEWKRRIGKSSNFELGTCVFLDNSYGASENNVKSIILSVAITRDENGKADISGAAISAIIDKCVRHAHASNYDSIFFPVFGLGSGGVAPDKALSYFVDGILSCAGKYKSKTKIYIGVYRENDMRDLVIFLEKLKRKARSSSR</sequence>
<evidence type="ECO:0000256" key="1">
    <source>
        <dbReference type="SAM" id="Phobius"/>
    </source>
</evidence>
<gene>
    <name evidence="3" type="ORF">SAMN02982917_5623</name>
</gene>
<dbReference type="SUPFAM" id="SSF52949">
    <property type="entry name" value="Macro domain-like"/>
    <property type="match status" value="1"/>
</dbReference>
<evidence type="ECO:0000313" key="4">
    <source>
        <dbReference type="Proteomes" id="UP000192936"/>
    </source>
</evidence>
<dbReference type="InterPro" id="IPR002589">
    <property type="entry name" value="Macro_dom"/>
</dbReference>
<proteinExistence type="predicted"/>
<dbReference type="AlphaFoldDB" id="A0A1X7HCI4"/>
<dbReference type="RefSeq" id="WP_143266839.1">
    <property type="nucleotide sequence ID" value="NZ_FXAK01000007.1"/>
</dbReference>
<keyword evidence="1" id="KW-1133">Transmembrane helix</keyword>
<dbReference type="Gene3D" id="3.40.220.10">
    <property type="entry name" value="Leucine Aminopeptidase, subunit E, domain 1"/>
    <property type="match status" value="1"/>
</dbReference>
<dbReference type="Proteomes" id="UP000192936">
    <property type="component" value="Unassembled WGS sequence"/>
</dbReference>
<dbReference type="InterPro" id="IPR043472">
    <property type="entry name" value="Macro_dom-like"/>
</dbReference>
<dbReference type="PROSITE" id="PS51154">
    <property type="entry name" value="MACRO"/>
    <property type="match status" value="1"/>
</dbReference>
<feature type="transmembrane region" description="Helical" evidence="1">
    <location>
        <begin position="83"/>
        <end position="103"/>
    </location>
</feature>
<organism evidence="3 4">
    <name type="scientific">Azospirillum oryzae</name>
    <dbReference type="NCBI Taxonomy" id="286727"/>
    <lineage>
        <taxon>Bacteria</taxon>
        <taxon>Pseudomonadati</taxon>
        <taxon>Pseudomonadota</taxon>
        <taxon>Alphaproteobacteria</taxon>
        <taxon>Rhodospirillales</taxon>
        <taxon>Azospirillaceae</taxon>
        <taxon>Azospirillum</taxon>
    </lineage>
</organism>
<evidence type="ECO:0000313" key="3">
    <source>
        <dbReference type="EMBL" id="SMF83849.1"/>
    </source>
</evidence>
<name>A0A1X7HCI4_9PROT</name>
<keyword evidence="1" id="KW-0472">Membrane</keyword>
<protein>
    <recommendedName>
        <fullName evidence="2">Macro domain-containing protein</fullName>
    </recommendedName>
</protein>
<feature type="transmembrane region" description="Helical" evidence="1">
    <location>
        <begin position="21"/>
        <end position="44"/>
    </location>
</feature>
<dbReference type="OrthoDB" id="5292471at2"/>
<reference evidence="3 4" key="1">
    <citation type="submission" date="2017-04" db="EMBL/GenBank/DDBJ databases">
        <authorList>
            <person name="Afonso C.L."/>
            <person name="Miller P.J."/>
            <person name="Scott M.A."/>
            <person name="Spackman E."/>
            <person name="Goraichik I."/>
            <person name="Dimitrov K.M."/>
            <person name="Suarez D.L."/>
            <person name="Swayne D.E."/>
        </authorList>
    </citation>
    <scope>NUCLEOTIDE SEQUENCE [LARGE SCALE GENOMIC DNA]</scope>
    <source>
        <strain evidence="3 4">A2P</strain>
    </source>
</reference>
<feature type="domain" description="Macro" evidence="2">
    <location>
        <begin position="114"/>
        <end position="321"/>
    </location>
</feature>
<dbReference type="EMBL" id="FXAK01000007">
    <property type="protein sequence ID" value="SMF83849.1"/>
    <property type="molecule type" value="Genomic_DNA"/>
</dbReference>
<evidence type="ECO:0000259" key="2">
    <source>
        <dbReference type="PROSITE" id="PS51154"/>
    </source>
</evidence>
<keyword evidence="1" id="KW-0812">Transmembrane</keyword>
<accession>A0A1X7HCI4</accession>